<proteinExistence type="predicted"/>
<comment type="caution">
    <text evidence="1">The sequence shown here is derived from an EMBL/GenBank/DDBJ whole genome shotgun (WGS) entry which is preliminary data.</text>
</comment>
<sequence length="122" mass="13962">MATQENVAVCAMYIQEGIMSNPDVNYVALLNCCETHNIYIEKQVSFHAILCAETLENKKLFLSTHRNGYKSSFEYDVCNPLGGWLAAQLWFNPRHQAPSQTEAKKKLHELIVRHMKVEAYAD</sequence>
<reference evidence="1 2" key="1">
    <citation type="submission" date="2023-12" db="EMBL/GenBank/DDBJ databases">
        <title>Evaluation and characterization of a potential secondary metabolite violacein from indigenous Chromobacterium amazonense SAM215.</title>
        <authorList>
            <person name="Tarafdar M.R."/>
            <person name="Abedin S.M."/>
            <person name="Atiqua A."/>
            <person name="Saha A."/>
            <person name="Khan S.N."/>
        </authorList>
    </citation>
    <scope>NUCLEOTIDE SEQUENCE [LARGE SCALE GENOMIC DNA]</scope>
    <source>
        <strain evidence="1 2">SAM215</strain>
    </source>
</reference>
<accession>A0ABU8V1R6</accession>
<dbReference type="Proteomes" id="UP001224516">
    <property type="component" value="Unassembled WGS sequence"/>
</dbReference>
<evidence type="ECO:0000313" key="2">
    <source>
        <dbReference type="Proteomes" id="UP001224516"/>
    </source>
</evidence>
<gene>
    <name evidence="1" type="ORF">QCL97_010110</name>
</gene>
<protein>
    <submittedName>
        <fullName evidence="1">Uncharacterized protein</fullName>
    </submittedName>
</protein>
<dbReference type="EMBL" id="JAVFJF020000017">
    <property type="protein sequence ID" value="MEJ8675077.1"/>
    <property type="molecule type" value="Genomic_DNA"/>
</dbReference>
<name>A0ABU8V1R6_9NEIS</name>
<organism evidence="1 2">
    <name type="scientific">Chromobacterium amazonense</name>
    <dbReference type="NCBI Taxonomy" id="1382803"/>
    <lineage>
        <taxon>Bacteria</taxon>
        <taxon>Pseudomonadati</taxon>
        <taxon>Pseudomonadota</taxon>
        <taxon>Betaproteobacteria</taxon>
        <taxon>Neisseriales</taxon>
        <taxon>Chromobacteriaceae</taxon>
        <taxon>Chromobacterium</taxon>
    </lineage>
</organism>
<keyword evidence="2" id="KW-1185">Reference proteome</keyword>
<evidence type="ECO:0000313" key="1">
    <source>
        <dbReference type="EMBL" id="MEJ8675077.1"/>
    </source>
</evidence>
<dbReference type="RefSeq" id="WP_261174099.1">
    <property type="nucleotide sequence ID" value="NZ_JAFCYX010000001.1"/>
</dbReference>